<dbReference type="Gene3D" id="2.60.40.60">
    <property type="entry name" value="Cadherins"/>
    <property type="match status" value="2"/>
</dbReference>
<name>A0A382GHJ7_9ZZZZ</name>
<dbReference type="AlphaFoldDB" id="A0A382GHJ7"/>
<organism evidence="2">
    <name type="scientific">marine metagenome</name>
    <dbReference type="NCBI Taxonomy" id="408172"/>
    <lineage>
        <taxon>unclassified sequences</taxon>
        <taxon>metagenomes</taxon>
        <taxon>ecological metagenomes</taxon>
    </lineage>
</organism>
<dbReference type="PROSITE" id="PS50268">
    <property type="entry name" value="CADHERIN_2"/>
    <property type="match status" value="1"/>
</dbReference>
<protein>
    <recommendedName>
        <fullName evidence="1">Cadherin domain-containing protein</fullName>
    </recommendedName>
</protein>
<dbReference type="CDD" id="cd11304">
    <property type="entry name" value="Cadherin_repeat"/>
    <property type="match status" value="1"/>
</dbReference>
<dbReference type="GO" id="GO:0016203">
    <property type="term" value="P:muscle attachment"/>
    <property type="evidence" value="ECO:0007669"/>
    <property type="project" value="TreeGrafter"/>
</dbReference>
<dbReference type="SMART" id="SM00736">
    <property type="entry name" value="CADG"/>
    <property type="match status" value="3"/>
</dbReference>
<dbReference type="InterPro" id="IPR002126">
    <property type="entry name" value="Cadherin-like_dom"/>
</dbReference>
<dbReference type="PANTHER" id="PTHR21559">
    <property type="entry name" value="DYSTROGLYCAN-RELATED"/>
    <property type="match status" value="1"/>
</dbReference>
<reference evidence="2" key="1">
    <citation type="submission" date="2018-05" db="EMBL/GenBank/DDBJ databases">
        <authorList>
            <person name="Lanie J.A."/>
            <person name="Ng W.-L."/>
            <person name="Kazmierczak K.M."/>
            <person name="Andrzejewski T.M."/>
            <person name="Davidsen T.M."/>
            <person name="Wayne K.J."/>
            <person name="Tettelin H."/>
            <person name="Glass J.I."/>
            <person name="Rusch D."/>
            <person name="Podicherti R."/>
            <person name="Tsui H.-C.T."/>
            <person name="Winkler M.E."/>
        </authorList>
    </citation>
    <scope>NUCLEOTIDE SEQUENCE</scope>
</reference>
<dbReference type="GO" id="GO:0021675">
    <property type="term" value="P:nerve development"/>
    <property type="evidence" value="ECO:0007669"/>
    <property type="project" value="TreeGrafter"/>
</dbReference>
<dbReference type="SMART" id="SM00112">
    <property type="entry name" value="CA"/>
    <property type="match status" value="1"/>
</dbReference>
<dbReference type="InterPro" id="IPR006644">
    <property type="entry name" value="Cadg"/>
</dbReference>
<dbReference type="EMBL" id="UINC01055583">
    <property type="protein sequence ID" value="SVB74630.1"/>
    <property type="molecule type" value="Genomic_DNA"/>
</dbReference>
<evidence type="ECO:0000259" key="1">
    <source>
        <dbReference type="PROSITE" id="PS50268"/>
    </source>
</evidence>
<sequence length="379" mass="39130">MPSWLSFDATTQTFSGTPLNDDVGAINVTVTATDTAGATISDTFSITVANTNDAPTVANAISDQAATEDSALSFTVPTNTFNDVDAGDSLTYTATLGDGSALPSWLSFDATTQTFSGTPLNDDVGAINVTVTVTDTAGATISDTFSITVANTNDAPTAIALSSSGVPEKIDGAVVGTLTTTDVDVGDNHTYTVSDDRFEVDADGQLKLKAGNTVEYATETTITLTVTTKDAAGETFDQEFTLTVGSIQISATSFAENAAGAVVGDLSITDPDFTANVTYTLSGTDAASFEIVDGQLKLKDSVTADFETKNTYSIIITATDDANHEVSLTYSLQVTDTNDAPTLANAISDQSVNEDAAFSFTVPANTFNDVDAGDSLTYT</sequence>
<dbReference type="SUPFAM" id="SSF49313">
    <property type="entry name" value="Cadherin-like"/>
    <property type="match status" value="4"/>
</dbReference>
<feature type="non-terminal residue" evidence="2">
    <location>
        <position position="379"/>
    </location>
</feature>
<evidence type="ECO:0000313" key="2">
    <source>
        <dbReference type="EMBL" id="SVB74630.1"/>
    </source>
</evidence>
<accession>A0A382GHJ7</accession>
<dbReference type="InterPro" id="IPR013783">
    <property type="entry name" value="Ig-like_fold"/>
</dbReference>
<dbReference type="Pfam" id="PF05345">
    <property type="entry name" value="He_PIG"/>
    <property type="match status" value="3"/>
</dbReference>
<dbReference type="GO" id="GO:0002009">
    <property type="term" value="P:morphogenesis of an epithelium"/>
    <property type="evidence" value="ECO:0007669"/>
    <property type="project" value="TreeGrafter"/>
</dbReference>
<dbReference type="InterPro" id="IPR015919">
    <property type="entry name" value="Cadherin-like_sf"/>
</dbReference>
<dbReference type="GO" id="GO:0007156">
    <property type="term" value="P:homophilic cell adhesion via plasma membrane adhesion molecules"/>
    <property type="evidence" value="ECO:0007669"/>
    <property type="project" value="InterPro"/>
</dbReference>
<dbReference type="GO" id="GO:0043236">
    <property type="term" value="F:laminin binding"/>
    <property type="evidence" value="ECO:0007669"/>
    <property type="project" value="TreeGrafter"/>
</dbReference>
<proteinExistence type="predicted"/>
<gene>
    <name evidence="2" type="ORF">METZ01_LOCUS227484</name>
</gene>
<dbReference type="GO" id="GO:0042383">
    <property type="term" value="C:sarcolemma"/>
    <property type="evidence" value="ECO:0007669"/>
    <property type="project" value="TreeGrafter"/>
</dbReference>
<dbReference type="GO" id="GO:0005509">
    <property type="term" value="F:calcium ion binding"/>
    <property type="evidence" value="ECO:0007669"/>
    <property type="project" value="InterPro"/>
</dbReference>
<dbReference type="PANTHER" id="PTHR21559:SF21">
    <property type="entry name" value="DYSTROGLYCAN 1"/>
    <property type="match status" value="1"/>
</dbReference>
<dbReference type="GO" id="GO:0007411">
    <property type="term" value="P:axon guidance"/>
    <property type="evidence" value="ECO:0007669"/>
    <property type="project" value="TreeGrafter"/>
</dbReference>
<feature type="domain" description="Cadherin" evidence="1">
    <location>
        <begin position="260"/>
        <end position="343"/>
    </location>
</feature>
<dbReference type="Gene3D" id="2.60.40.10">
    <property type="entry name" value="Immunoglobulins"/>
    <property type="match status" value="3"/>
</dbReference>
<dbReference type="GO" id="GO:0016011">
    <property type="term" value="C:dystroglycan complex"/>
    <property type="evidence" value="ECO:0007669"/>
    <property type="project" value="TreeGrafter"/>
</dbReference>